<dbReference type="EMBL" id="CP061800">
    <property type="protein sequence ID" value="QTA92513.1"/>
    <property type="molecule type" value="Genomic_DNA"/>
</dbReference>
<evidence type="ECO:0000313" key="1">
    <source>
        <dbReference type="EMBL" id="QTA92513.1"/>
    </source>
</evidence>
<evidence type="ECO:0000313" key="2">
    <source>
        <dbReference type="Proteomes" id="UP000663722"/>
    </source>
</evidence>
<dbReference type="KEGG" id="dmm:dnm_085960"/>
<protein>
    <submittedName>
        <fullName evidence="1">Uncharacterized protein</fullName>
    </submittedName>
</protein>
<name>A0A975BVQ5_9BACT</name>
<reference evidence="1" key="1">
    <citation type="journal article" date="2021" name="Microb. Physiol.">
        <title>Proteogenomic Insights into the Physiology of Marine, Sulfate-Reducing, Filamentous Desulfonema limicola and Desulfonema magnum.</title>
        <authorList>
            <person name="Schnaars V."/>
            <person name="Wohlbrand L."/>
            <person name="Scheve S."/>
            <person name="Hinrichs C."/>
            <person name="Reinhardt R."/>
            <person name="Rabus R."/>
        </authorList>
    </citation>
    <scope>NUCLEOTIDE SEQUENCE</scope>
    <source>
        <strain evidence="1">4be13</strain>
    </source>
</reference>
<gene>
    <name evidence="1" type="ORF">dnm_085960</name>
</gene>
<dbReference type="AlphaFoldDB" id="A0A975BVQ5"/>
<dbReference type="Proteomes" id="UP000663722">
    <property type="component" value="Chromosome"/>
</dbReference>
<sequence>MPCLCECTRVPVEPVFKKVPVKTFQSSELKNNQKRLI</sequence>
<organism evidence="1 2">
    <name type="scientific">Desulfonema magnum</name>
    <dbReference type="NCBI Taxonomy" id="45655"/>
    <lineage>
        <taxon>Bacteria</taxon>
        <taxon>Pseudomonadati</taxon>
        <taxon>Thermodesulfobacteriota</taxon>
        <taxon>Desulfobacteria</taxon>
        <taxon>Desulfobacterales</taxon>
        <taxon>Desulfococcaceae</taxon>
        <taxon>Desulfonema</taxon>
    </lineage>
</organism>
<proteinExistence type="predicted"/>
<accession>A0A975BVQ5</accession>
<keyword evidence="2" id="KW-1185">Reference proteome</keyword>